<dbReference type="InterPro" id="IPR037066">
    <property type="entry name" value="Plug_dom_sf"/>
</dbReference>
<dbReference type="Pfam" id="PF05569">
    <property type="entry name" value="Peptidase_M56"/>
    <property type="match status" value="1"/>
</dbReference>
<feature type="transmembrane region" description="Helical" evidence="1">
    <location>
        <begin position="6"/>
        <end position="25"/>
    </location>
</feature>
<dbReference type="Proteomes" id="UP000514509">
    <property type="component" value="Chromosome"/>
</dbReference>
<keyword evidence="1" id="KW-1133">Transmembrane helix</keyword>
<reference evidence="3 4" key="1">
    <citation type="submission" date="2020-08" db="EMBL/GenBank/DDBJ databases">
        <title>Adhaeribacter dokdonensis sp. nov., isolated from the rhizosphere of Elymus tsukushiensis, a plant native to the Dokdo Islands, Republic of Korea.</title>
        <authorList>
            <person name="Ghim S.Y."/>
        </authorList>
    </citation>
    <scope>NUCLEOTIDE SEQUENCE [LARGE SCALE GENOMIC DNA]</scope>
    <source>
        <strain evidence="3 4">KUDC8001</strain>
    </source>
</reference>
<name>A0A7L7L8M3_9BACT</name>
<evidence type="ECO:0000259" key="2">
    <source>
        <dbReference type="Pfam" id="PF05569"/>
    </source>
</evidence>
<accession>A0A7L7L8M3</accession>
<keyword evidence="1" id="KW-0812">Transmembrane</keyword>
<dbReference type="SUPFAM" id="SSF56935">
    <property type="entry name" value="Porins"/>
    <property type="match status" value="1"/>
</dbReference>
<dbReference type="CDD" id="cd07341">
    <property type="entry name" value="M56_BlaR1_MecR1_like"/>
    <property type="match status" value="1"/>
</dbReference>
<dbReference type="AlphaFoldDB" id="A0A7L7L8M3"/>
<dbReference type="InterPro" id="IPR008756">
    <property type="entry name" value="Peptidase_M56"/>
</dbReference>
<feature type="transmembrane region" description="Helical" evidence="1">
    <location>
        <begin position="90"/>
        <end position="111"/>
    </location>
</feature>
<feature type="transmembrane region" description="Helical" evidence="1">
    <location>
        <begin position="37"/>
        <end position="58"/>
    </location>
</feature>
<feature type="transmembrane region" description="Helical" evidence="1">
    <location>
        <begin position="180"/>
        <end position="199"/>
    </location>
</feature>
<protein>
    <recommendedName>
        <fullName evidence="2">Peptidase M56 domain-containing protein</fullName>
    </recommendedName>
</protein>
<dbReference type="PANTHER" id="PTHR34978">
    <property type="entry name" value="POSSIBLE SENSOR-TRANSDUCER PROTEIN BLAR"/>
    <property type="match status" value="1"/>
</dbReference>
<feature type="transmembrane region" description="Helical" evidence="1">
    <location>
        <begin position="267"/>
        <end position="286"/>
    </location>
</feature>
<evidence type="ECO:0000256" key="1">
    <source>
        <dbReference type="SAM" id="Phobius"/>
    </source>
</evidence>
<gene>
    <name evidence="3" type="ORF">HUW48_12205</name>
</gene>
<dbReference type="KEGG" id="add:HUW48_12205"/>
<evidence type="ECO:0000313" key="3">
    <source>
        <dbReference type="EMBL" id="QMU28749.1"/>
    </source>
</evidence>
<dbReference type="RefSeq" id="WP_182415933.1">
    <property type="nucleotide sequence ID" value="NZ_CP055153.1"/>
</dbReference>
<dbReference type="InterPro" id="IPR052173">
    <property type="entry name" value="Beta-lactam_resp_regulator"/>
</dbReference>
<dbReference type="Gene3D" id="2.170.130.10">
    <property type="entry name" value="TonB-dependent receptor, plug domain"/>
    <property type="match status" value="1"/>
</dbReference>
<proteinExistence type="predicted"/>
<organism evidence="3 4">
    <name type="scientific">Adhaeribacter radiodurans</name>
    <dbReference type="NCBI Taxonomy" id="2745197"/>
    <lineage>
        <taxon>Bacteria</taxon>
        <taxon>Pseudomonadati</taxon>
        <taxon>Bacteroidota</taxon>
        <taxon>Cytophagia</taxon>
        <taxon>Cytophagales</taxon>
        <taxon>Hymenobacteraceae</taxon>
        <taxon>Adhaeribacter</taxon>
    </lineage>
</organism>
<dbReference type="PANTHER" id="PTHR34978:SF3">
    <property type="entry name" value="SLR0241 PROTEIN"/>
    <property type="match status" value="1"/>
</dbReference>
<keyword evidence="1" id="KW-0472">Membrane</keyword>
<feature type="domain" description="Peptidase M56" evidence="2">
    <location>
        <begin position="155"/>
        <end position="256"/>
    </location>
</feature>
<sequence>MPALFVYLLQVNFALVLFYLAYRFLLRPLTFCTLNRFFLVLGIGFSLTYPLIDISQLFSKQPDFSVPFTVIVSDWRTLYLIPERVPASSFWLVLGFLFGSGVVLTALRFLVQLFSLYPIHRSSIPAWHNGFSYRQVKNRINPFSFWQTVYLHSSQHSPEELTAILQHEHIHVRQWHTLDVLLVEVTGILCWFNPVAWLLKQAVKENLEFITDRQMLLSGVNSQFYQYSLVRLSGLSSGITLVNNYNFLTIKMRIAMMNKCKSPLRHVARYAILVPMITVPLLAFTACNDEPTLTPGSSYNAPQSPSVQVTSPQAVVYYIDGKKETNTVAKNMDPSEIQSMNVFKGESARKLFGDKASNGVIVITTKKNQNSPQVLKFNEKLSLPK</sequence>
<evidence type="ECO:0000313" key="4">
    <source>
        <dbReference type="Proteomes" id="UP000514509"/>
    </source>
</evidence>
<feature type="transmembrane region" description="Helical" evidence="1">
    <location>
        <begin position="224"/>
        <end position="246"/>
    </location>
</feature>
<dbReference type="EMBL" id="CP055153">
    <property type="protein sequence ID" value="QMU28749.1"/>
    <property type="molecule type" value="Genomic_DNA"/>
</dbReference>
<keyword evidence="4" id="KW-1185">Reference proteome</keyword>